<dbReference type="EMBL" id="CM007652">
    <property type="protein sequence ID" value="ONI20363.1"/>
    <property type="molecule type" value="Genomic_DNA"/>
</dbReference>
<feature type="region of interest" description="Disordered" evidence="1">
    <location>
        <begin position="46"/>
        <end position="69"/>
    </location>
</feature>
<dbReference type="Gramene" id="ONI20362">
    <property type="protein sequence ID" value="ONI20362"/>
    <property type="gene ID" value="PRUPE_2G011600"/>
</dbReference>
<accession>A0A251Q9B1</accession>
<evidence type="ECO:0000313" key="3">
    <source>
        <dbReference type="Proteomes" id="UP000006882"/>
    </source>
</evidence>
<reference evidence="2" key="2">
    <citation type="submission" date="2016-12" db="EMBL/GenBank/DDBJ databases">
        <title>WGS assembly of Prunus persica.</title>
        <authorList>
            <person name="Verde I."/>
            <person name="Jenkins J."/>
            <person name="Dondini L."/>
            <person name="Micali S."/>
            <person name="Pagliarani G."/>
            <person name="Vendramin E."/>
            <person name="Paris R."/>
            <person name="Aramini V."/>
            <person name="Gazza L."/>
            <person name="Rossini L."/>
            <person name="Bassi D."/>
            <person name="Troggio M."/>
            <person name="Shu S."/>
            <person name="Grimwood J.H."/>
            <person name="Tartarini S."/>
            <person name="Dettori M.T."/>
            <person name="Schmutz J."/>
        </authorList>
    </citation>
    <scope>NUCLEOTIDE SEQUENCE</scope>
</reference>
<sequence length="92" mass="10480">MKAKNQIMTHVSQNISSTVLYTKRMFERTKPILLHLQLATIYQAKKRMSGSNGTSKKRHPSVEPTPRLTEKPLIQFPAEFLIKPPAPMPPNL</sequence>
<evidence type="ECO:0000313" key="2">
    <source>
        <dbReference type="EMBL" id="ONI20363.1"/>
    </source>
</evidence>
<evidence type="ECO:0000256" key="1">
    <source>
        <dbReference type="SAM" id="MobiDB-lite"/>
    </source>
</evidence>
<dbReference type="Proteomes" id="UP000006882">
    <property type="component" value="Chromosome G2"/>
</dbReference>
<reference evidence="2 3" key="1">
    <citation type="journal article" date="2013" name="Nat. Genet.">
        <title>The high-quality draft genome of peach (Prunus persica) identifies unique patterns of genetic diversity, domestication and genome evolution.</title>
        <authorList>
            <consortium name="International Peach Genome Initiative"/>
            <person name="Verde I."/>
            <person name="Abbott A.G."/>
            <person name="Scalabrin S."/>
            <person name="Jung S."/>
            <person name="Shu S."/>
            <person name="Marroni F."/>
            <person name="Zhebentyayeva T."/>
            <person name="Dettori M.T."/>
            <person name="Grimwood J."/>
            <person name="Cattonaro F."/>
            <person name="Zuccolo A."/>
            <person name="Rossini L."/>
            <person name="Jenkins J."/>
            <person name="Vendramin E."/>
            <person name="Meisel L.A."/>
            <person name="Decroocq V."/>
            <person name="Sosinski B."/>
            <person name="Prochnik S."/>
            <person name="Mitros T."/>
            <person name="Policriti A."/>
            <person name="Cipriani G."/>
            <person name="Dondini L."/>
            <person name="Ficklin S."/>
            <person name="Goodstein D.M."/>
            <person name="Xuan P."/>
            <person name="Del Fabbro C."/>
            <person name="Aramini V."/>
            <person name="Copetti D."/>
            <person name="Gonzalez S."/>
            <person name="Horner D.S."/>
            <person name="Falchi R."/>
            <person name="Lucas S."/>
            <person name="Mica E."/>
            <person name="Maldonado J."/>
            <person name="Lazzari B."/>
            <person name="Bielenberg D."/>
            <person name="Pirona R."/>
            <person name="Miculan M."/>
            <person name="Barakat A."/>
            <person name="Testolin R."/>
            <person name="Stella A."/>
            <person name="Tartarini S."/>
            <person name="Tonutti P."/>
            <person name="Arus P."/>
            <person name="Orellana A."/>
            <person name="Wells C."/>
            <person name="Main D."/>
            <person name="Vizzotto G."/>
            <person name="Silva H."/>
            <person name="Salamini F."/>
            <person name="Schmutz J."/>
            <person name="Morgante M."/>
            <person name="Rokhsar D.S."/>
        </authorList>
    </citation>
    <scope>NUCLEOTIDE SEQUENCE [LARGE SCALE GENOMIC DNA]</scope>
    <source>
        <strain evidence="3">cv. Nemared</strain>
    </source>
</reference>
<keyword evidence="3" id="KW-1185">Reference proteome</keyword>
<organism evidence="2 3">
    <name type="scientific">Prunus persica</name>
    <name type="common">Peach</name>
    <name type="synonym">Amygdalus persica</name>
    <dbReference type="NCBI Taxonomy" id="3760"/>
    <lineage>
        <taxon>Eukaryota</taxon>
        <taxon>Viridiplantae</taxon>
        <taxon>Streptophyta</taxon>
        <taxon>Embryophyta</taxon>
        <taxon>Tracheophyta</taxon>
        <taxon>Spermatophyta</taxon>
        <taxon>Magnoliopsida</taxon>
        <taxon>eudicotyledons</taxon>
        <taxon>Gunneridae</taxon>
        <taxon>Pentapetalae</taxon>
        <taxon>rosids</taxon>
        <taxon>fabids</taxon>
        <taxon>Rosales</taxon>
        <taxon>Rosaceae</taxon>
        <taxon>Amygdaloideae</taxon>
        <taxon>Amygdaleae</taxon>
        <taxon>Prunus</taxon>
    </lineage>
</organism>
<protein>
    <submittedName>
        <fullName evidence="2">Uncharacterized protein</fullName>
    </submittedName>
</protein>
<dbReference type="AlphaFoldDB" id="A0A251Q9B1"/>
<dbReference type="Gramene" id="ONI20363">
    <property type="protein sequence ID" value="ONI20363"/>
    <property type="gene ID" value="PRUPE_2G011600"/>
</dbReference>
<proteinExistence type="predicted"/>
<name>A0A251Q9B1_PRUPE</name>
<gene>
    <name evidence="2" type="ORF">PRUPE_2G011600</name>
</gene>
<dbReference type="EMBL" id="CM007652">
    <property type="protein sequence ID" value="ONI20362.1"/>
    <property type="molecule type" value="Genomic_DNA"/>
</dbReference>